<dbReference type="PANTHER" id="PTHR35010">
    <property type="entry name" value="BLL4672 PROTEIN-RELATED"/>
    <property type="match status" value="1"/>
</dbReference>
<dbReference type="Pfam" id="PF13560">
    <property type="entry name" value="HTH_31"/>
    <property type="match status" value="1"/>
</dbReference>
<dbReference type="InterPro" id="IPR041413">
    <property type="entry name" value="MLTR_LBD"/>
</dbReference>
<dbReference type="Pfam" id="PF17765">
    <property type="entry name" value="MLTR_LBD"/>
    <property type="match status" value="1"/>
</dbReference>
<evidence type="ECO:0000313" key="3">
    <source>
        <dbReference type="Proteomes" id="UP000603904"/>
    </source>
</evidence>
<gene>
    <name evidence="2" type="ORF">Mco01_38160</name>
</gene>
<accession>A0ABQ4G163</accession>
<dbReference type="PANTHER" id="PTHR35010:SF2">
    <property type="entry name" value="BLL4672 PROTEIN"/>
    <property type="match status" value="1"/>
</dbReference>
<dbReference type="Proteomes" id="UP000603904">
    <property type="component" value="Unassembled WGS sequence"/>
</dbReference>
<keyword evidence="3" id="KW-1185">Reference proteome</keyword>
<dbReference type="InterPro" id="IPR010982">
    <property type="entry name" value="Lambda_DNA-bd_dom_sf"/>
</dbReference>
<dbReference type="SMART" id="SM00530">
    <property type="entry name" value="HTH_XRE"/>
    <property type="match status" value="1"/>
</dbReference>
<organism evidence="2 3">
    <name type="scientific">Microbispora corallina</name>
    <dbReference type="NCBI Taxonomy" id="83302"/>
    <lineage>
        <taxon>Bacteria</taxon>
        <taxon>Bacillati</taxon>
        <taxon>Actinomycetota</taxon>
        <taxon>Actinomycetes</taxon>
        <taxon>Streptosporangiales</taxon>
        <taxon>Streptosporangiaceae</taxon>
        <taxon>Microbispora</taxon>
    </lineage>
</organism>
<evidence type="ECO:0000313" key="2">
    <source>
        <dbReference type="EMBL" id="GIH40816.1"/>
    </source>
</evidence>
<dbReference type="Gene3D" id="3.30.450.180">
    <property type="match status" value="1"/>
</dbReference>
<name>A0ABQ4G163_9ACTN</name>
<proteinExistence type="predicted"/>
<dbReference type="PROSITE" id="PS50943">
    <property type="entry name" value="HTH_CROC1"/>
    <property type="match status" value="1"/>
</dbReference>
<dbReference type="EMBL" id="BOOC01000016">
    <property type="protein sequence ID" value="GIH40816.1"/>
    <property type="molecule type" value="Genomic_DNA"/>
</dbReference>
<evidence type="ECO:0000259" key="1">
    <source>
        <dbReference type="PROSITE" id="PS50943"/>
    </source>
</evidence>
<dbReference type="InterPro" id="IPR001387">
    <property type="entry name" value="Cro/C1-type_HTH"/>
</dbReference>
<sequence length="261" mass="29316">MEVLADLLRALRTTAPLDALARLPRPGRPRGLRRDEVAMLTGLDPEYYARLERGEVAEPPDWVLDVLARVFNLDADAVDRMHRLAHPAVRRRVPPVVQQTVDNWHRAPVFAVNRRLDVLASNRLARVLFDGMDHTDNLMRHAFLEPGAQGFFRNWEREACSKVAHLVAANGDDADAPEVRDLVDQLCSESQEFRRMWGRRDAEVDEFKHMYHPEVGDMDLRHDTLSVGGAPDVLLYVCHADPGSAAEEALTLLGILAAGEP</sequence>
<protein>
    <submittedName>
        <fullName evidence="2">Transcriptional regulator</fullName>
    </submittedName>
</protein>
<dbReference type="SUPFAM" id="SSF47413">
    <property type="entry name" value="lambda repressor-like DNA-binding domains"/>
    <property type="match status" value="1"/>
</dbReference>
<feature type="domain" description="HTH cro/C1-type" evidence="1">
    <location>
        <begin position="30"/>
        <end position="78"/>
    </location>
</feature>
<reference evidence="2 3" key="1">
    <citation type="submission" date="2021-01" db="EMBL/GenBank/DDBJ databases">
        <title>Whole genome shotgun sequence of Microbispora corallina NBRC 16416.</title>
        <authorList>
            <person name="Komaki H."/>
            <person name="Tamura T."/>
        </authorList>
    </citation>
    <scope>NUCLEOTIDE SEQUENCE [LARGE SCALE GENOMIC DNA]</scope>
    <source>
        <strain evidence="2 3">NBRC 16416</strain>
    </source>
</reference>
<dbReference type="RefSeq" id="WP_204058207.1">
    <property type="nucleotide sequence ID" value="NZ_BAAAGP010000014.1"/>
</dbReference>
<comment type="caution">
    <text evidence="2">The sequence shown here is derived from an EMBL/GenBank/DDBJ whole genome shotgun (WGS) entry which is preliminary data.</text>
</comment>
<dbReference type="Gene3D" id="1.10.260.40">
    <property type="entry name" value="lambda repressor-like DNA-binding domains"/>
    <property type="match status" value="1"/>
</dbReference>
<dbReference type="CDD" id="cd00093">
    <property type="entry name" value="HTH_XRE"/>
    <property type="match status" value="1"/>
</dbReference>